<dbReference type="Gene3D" id="3.30.70.330">
    <property type="match status" value="1"/>
</dbReference>
<keyword evidence="3" id="KW-1185">Reference proteome</keyword>
<evidence type="ECO:0000313" key="3">
    <source>
        <dbReference type="Proteomes" id="UP001153737"/>
    </source>
</evidence>
<dbReference type="PANTHER" id="PTHR21678">
    <property type="entry name" value="GROWTH INHIBITION AND DIFFERENTIATION RELATED PROTEIN 88"/>
    <property type="match status" value="1"/>
</dbReference>
<dbReference type="AlphaFoldDB" id="A0A9P0DK27"/>
<name>A0A9P0DK27_PHACE</name>
<reference evidence="2" key="2">
    <citation type="submission" date="2022-10" db="EMBL/GenBank/DDBJ databases">
        <authorList>
            <consortium name="ENA_rothamsted_submissions"/>
            <consortium name="culmorum"/>
            <person name="King R."/>
        </authorList>
    </citation>
    <scope>NUCLEOTIDE SEQUENCE</scope>
</reference>
<protein>
    <submittedName>
        <fullName evidence="2">Uncharacterized protein</fullName>
    </submittedName>
</protein>
<feature type="region of interest" description="Disordered" evidence="1">
    <location>
        <begin position="669"/>
        <end position="715"/>
    </location>
</feature>
<proteinExistence type="predicted"/>
<gene>
    <name evidence="2" type="ORF">PHAECO_LOCUS4124</name>
</gene>
<accession>A0A9P0DK27</accession>
<dbReference type="InterPro" id="IPR039884">
    <property type="entry name" value="R3HC1/R3HCL"/>
</dbReference>
<dbReference type="EMBL" id="OU896720">
    <property type="protein sequence ID" value="CAH1153374.1"/>
    <property type="molecule type" value="Genomic_DNA"/>
</dbReference>
<evidence type="ECO:0000313" key="2">
    <source>
        <dbReference type="EMBL" id="CAH1153374.1"/>
    </source>
</evidence>
<feature type="compositionally biased region" description="Basic and acidic residues" evidence="1">
    <location>
        <begin position="675"/>
        <end position="702"/>
    </location>
</feature>
<dbReference type="Proteomes" id="UP001153737">
    <property type="component" value="Chromosome 14"/>
</dbReference>
<dbReference type="InterPro" id="IPR012677">
    <property type="entry name" value="Nucleotide-bd_a/b_plait_sf"/>
</dbReference>
<evidence type="ECO:0000256" key="1">
    <source>
        <dbReference type="SAM" id="MobiDB-lite"/>
    </source>
</evidence>
<sequence>MSSIDVEEILRRLSAKFNRIFCDREFVCCVNEDLQVLLRNKNKCCVVVFPVLGPNYLKAVRYQAKIFDLSVFTLGSEQICSIAVCHTEHLIKFEESEEQIMPKREQEVGGSKLRKKRPERPLYVPPAQRRVPAHEIPVQNNVKADFDNNVKIKKNISTIRKETTEKTKVKTINEDKNENFTNIDAKYFESYALEKSFNDLSMDSFLQWKYELSEAVMNSVHFTIWQTFRHCLRKWSLYSCPNPKVLYVLRNHYCLWQPAMSIRHSGYERCANVTVIPSMNFELFDIQCNDNRKMISILVKPIFQKTYEVMLKDIDVFCDFNVLWIRNGILDVESLNSCGEFYYLIRNSPECNDVLMEKIFNYLDSQLDSDQIPETSSSQLDSDQIPETPSDHFERISYASDNTIPLSVTNTVSIEENSVTEEMKKEPFELEKSNLVYTSNSEQFNESDISSLQTNNIMNNVTNLSTSNENMKSSNELDEEKEIMRKAKENINRKTRPIMKYVEANNTLKIDKNENVNHWEDLFDEHGHLQEDLLKEIVHKVGSDVTIVKAKEDYSDYFTKQIEELEHMVELFDFPSTFETHDLIQAFSDIKSEAMYVKWVDDTHALLVLGSLSQAQKAISIGHPLINVRPMTAASRESLATAYKHDLRPAMKRPQTNLQTARRLITSHLGTKTSVSKERSAKERDDLRAAKEMKKLVKKNEQDAWEGNLRSSKTK</sequence>
<organism evidence="2 3">
    <name type="scientific">Phaedon cochleariae</name>
    <name type="common">Mustard beetle</name>
    <dbReference type="NCBI Taxonomy" id="80249"/>
    <lineage>
        <taxon>Eukaryota</taxon>
        <taxon>Metazoa</taxon>
        <taxon>Ecdysozoa</taxon>
        <taxon>Arthropoda</taxon>
        <taxon>Hexapoda</taxon>
        <taxon>Insecta</taxon>
        <taxon>Pterygota</taxon>
        <taxon>Neoptera</taxon>
        <taxon>Endopterygota</taxon>
        <taxon>Coleoptera</taxon>
        <taxon>Polyphaga</taxon>
        <taxon>Cucujiformia</taxon>
        <taxon>Chrysomeloidea</taxon>
        <taxon>Chrysomelidae</taxon>
        <taxon>Chrysomelinae</taxon>
        <taxon>Chrysomelini</taxon>
        <taxon>Phaedon</taxon>
    </lineage>
</organism>
<dbReference type="PANTHER" id="PTHR21678:SF0">
    <property type="entry name" value="C3H1-TYPE DOMAIN-CONTAINING PROTEIN"/>
    <property type="match status" value="1"/>
</dbReference>
<dbReference type="OrthoDB" id="5418203at2759"/>
<reference evidence="2" key="1">
    <citation type="submission" date="2022-01" db="EMBL/GenBank/DDBJ databases">
        <authorList>
            <person name="King R."/>
        </authorList>
    </citation>
    <scope>NUCLEOTIDE SEQUENCE</scope>
</reference>